<comment type="caution">
    <text evidence="2">The sequence shown here is derived from an EMBL/GenBank/DDBJ whole genome shotgun (WGS) entry which is preliminary data.</text>
</comment>
<feature type="transmembrane region" description="Helical" evidence="1">
    <location>
        <begin position="67"/>
        <end position="88"/>
    </location>
</feature>
<dbReference type="RefSeq" id="WP_134714161.1">
    <property type="nucleotide sequence ID" value="NZ_SDKM01000003.1"/>
</dbReference>
<keyword evidence="1" id="KW-0812">Transmembrane</keyword>
<keyword evidence="1" id="KW-1133">Transmembrane helix</keyword>
<dbReference type="AlphaFoldDB" id="A0A4V1XZZ1"/>
<organism evidence="2 3">
    <name type="scientific">Nocardioides guangzhouensis</name>
    <dbReference type="NCBI Taxonomy" id="2497878"/>
    <lineage>
        <taxon>Bacteria</taxon>
        <taxon>Bacillati</taxon>
        <taxon>Actinomycetota</taxon>
        <taxon>Actinomycetes</taxon>
        <taxon>Propionibacteriales</taxon>
        <taxon>Nocardioidaceae</taxon>
        <taxon>Nocardioides</taxon>
    </lineage>
</organism>
<feature type="transmembrane region" description="Helical" evidence="1">
    <location>
        <begin position="100"/>
        <end position="126"/>
    </location>
</feature>
<dbReference type="OrthoDB" id="9853123at2"/>
<reference evidence="2 3" key="1">
    <citation type="submission" date="2019-01" db="EMBL/GenBank/DDBJ databases">
        <title>Nocardioides guangzhouensis sp. nov., an actinobacterium isolated from soil.</title>
        <authorList>
            <person name="Fu Y."/>
            <person name="Cai Y."/>
            <person name="Lin Z."/>
            <person name="Chen P."/>
        </authorList>
    </citation>
    <scope>NUCLEOTIDE SEQUENCE [LARGE SCALE GENOMIC DNA]</scope>
    <source>
        <strain evidence="2 3">130</strain>
    </source>
</reference>
<name>A0A4V1XZZ1_9ACTN</name>
<evidence type="ECO:0000256" key="1">
    <source>
        <dbReference type="SAM" id="Phobius"/>
    </source>
</evidence>
<keyword evidence="1" id="KW-0472">Membrane</keyword>
<feature type="transmembrane region" description="Helical" evidence="1">
    <location>
        <begin position="200"/>
        <end position="220"/>
    </location>
</feature>
<proteinExistence type="predicted"/>
<feature type="transmembrane region" description="Helical" evidence="1">
    <location>
        <begin position="146"/>
        <end position="168"/>
    </location>
</feature>
<evidence type="ECO:0000313" key="3">
    <source>
        <dbReference type="Proteomes" id="UP000295198"/>
    </source>
</evidence>
<dbReference type="EMBL" id="SDKM01000003">
    <property type="protein sequence ID" value="RYP88429.1"/>
    <property type="molecule type" value="Genomic_DNA"/>
</dbReference>
<gene>
    <name evidence="2" type="ORF">EKO23_03650</name>
</gene>
<sequence length="235" mass="24500">MTIQIETPTTPRPPLVPPIRGRARWTAAVLLTAGALLQDVEFVLEPASSGSSADRIAWWADHPTQIALSQAAGILALPFLLGSFWTMARLTRTHARRTTAVAVTMLTCGMVGLADVHGVEMAANWLVQSGHDEAALAVLDVSSPTVAGAAVFVLFIIGAMVGSIVLLVAQVRSPYVPRLAPVLLLTFMVLDFALGSGVAGHAAGLASGAVLAWAVVTGYTRPPRPAKAERAHSGT</sequence>
<protein>
    <recommendedName>
        <fullName evidence="4">DUF4386 family protein</fullName>
    </recommendedName>
</protein>
<accession>A0A4V1XZZ1</accession>
<evidence type="ECO:0000313" key="2">
    <source>
        <dbReference type="EMBL" id="RYP88429.1"/>
    </source>
</evidence>
<dbReference type="Proteomes" id="UP000295198">
    <property type="component" value="Unassembled WGS sequence"/>
</dbReference>
<keyword evidence="3" id="KW-1185">Reference proteome</keyword>
<evidence type="ECO:0008006" key="4">
    <source>
        <dbReference type="Google" id="ProtNLM"/>
    </source>
</evidence>
<feature type="transmembrane region" description="Helical" evidence="1">
    <location>
        <begin position="175"/>
        <end position="194"/>
    </location>
</feature>